<dbReference type="RefSeq" id="WP_115054314.1">
    <property type="nucleotide sequence ID" value="NZ_JAUSZT010000003.1"/>
</dbReference>
<dbReference type="Proteomes" id="UP001237780">
    <property type="component" value="Unassembled WGS sequence"/>
</dbReference>
<evidence type="ECO:0000313" key="2">
    <source>
        <dbReference type="Proteomes" id="UP001237780"/>
    </source>
</evidence>
<gene>
    <name evidence="1" type="ORF">QFZ34_002443</name>
</gene>
<keyword evidence="2" id="KW-1185">Reference proteome</keyword>
<dbReference type="InterPro" id="IPR045720">
    <property type="entry name" value="DUF6074"/>
</dbReference>
<evidence type="ECO:0000313" key="1">
    <source>
        <dbReference type="EMBL" id="MDQ0997261.1"/>
    </source>
</evidence>
<comment type="caution">
    <text evidence="1">The sequence shown here is derived from an EMBL/GenBank/DDBJ whole genome shotgun (WGS) entry which is preliminary data.</text>
</comment>
<dbReference type="Pfam" id="PF19551">
    <property type="entry name" value="DUF6074"/>
    <property type="match status" value="1"/>
</dbReference>
<organism evidence="1 2">
    <name type="scientific">Phyllobacterium ifriqiyense</name>
    <dbReference type="NCBI Taxonomy" id="314238"/>
    <lineage>
        <taxon>Bacteria</taxon>
        <taxon>Pseudomonadati</taxon>
        <taxon>Pseudomonadota</taxon>
        <taxon>Alphaproteobacteria</taxon>
        <taxon>Hyphomicrobiales</taxon>
        <taxon>Phyllobacteriaceae</taxon>
        <taxon>Phyllobacterium</taxon>
    </lineage>
</organism>
<sequence>MQKVNPATNCQIIPFPMTKRLATVREVAATLKEKNGRQAEAYRNKVADGLFEHLARIGLSEDEQDEEVGAFFSAVELEMFQMYDPSGIYGDRSVY</sequence>
<name>A0ABU0S938_9HYPH</name>
<proteinExistence type="predicted"/>
<dbReference type="EMBL" id="JAUSZT010000003">
    <property type="protein sequence ID" value="MDQ0997261.1"/>
    <property type="molecule type" value="Genomic_DNA"/>
</dbReference>
<accession>A0ABU0S938</accession>
<reference evidence="1 2" key="1">
    <citation type="submission" date="2023-07" db="EMBL/GenBank/DDBJ databases">
        <title>Comparative genomics of wheat-associated soil bacteria to identify genetic determinants of phenazine resistance.</title>
        <authorList>
            <person name="Mouncey N."/>
        </authorList>
    </citation>
    <scope>NUCLEOTIDE SEQUENCE [LARGE SCALE GENOMIC DNA]</scope>
    <source>
        <strain evidence="1 2">W4I11</strain>
    </source>
</reference>
<protein>
    <submittedName>
        <fullName evidence="1">Uncharacterized protein</fullName>
    </submittedName>
</protein>